<dbReference type="PANTHER" id="PTHR31099:SF49">
    <property type="entry name" value="MYOSIN HEAVY CHAIN-LIKE PROTEIN"/>
    <property type="match status" value="1"/>
</dbReference>
<name>A0A8S9FPB0_BRACR</name>
<gene>
    <name evidence="1" type="ORF">F2Q70_00029236</name>
</gene>
<protein>
    <submittedName>
        <fullName evidence="1">Uncharacterized protein</fullName>
    </submittedName>
</protein>
<dbReference type="PANTHER" id="PTHR31099">
    <property type="entry name" value="OS06G0165300 PROTEIN"/>
    <property type="match status" value="1"/>
</dbReference>
<reference evidence="1" key="1">
    <citation type="submission" date="2019-12" db="EMBL/GenBank/DDBJ databases">
        <title>Genome sequencing and annotation of Brassica cretica.</title>
        <authorList>
            <person name="Studholme D.J."/>
            <person name="Sarris P.F."/>
        </authorList>
    </citation>
    <scope>NUCLEOTIDE SEQUENCE</scope>
    <source>
        <strain evidence="1">PFS-102/07</strain>
        <tissue evidence="1">Leaf</tissue>
    </source>
</reference>
<evidence type="ECO:0000313" key="1">
    <source>
        <dbReference type="EMBL" id="KAF2532572.1"/>
    </source>
</evidence>
<accession>A0A8S9FPB0</accession>
<dbReference type="EMBL" id="QGKY02002305">
    <property type="protein sequence ID" value="KAF2532572.1"/>
    <property type="molecule type" value="Genomic_DNA"/>
</dbReference>
<proteinExistence type="predicted"/>
<comment type="caution">
    <text evidence="1">The sequence shown here is derived from an EMBL/GenBank/DDBJ whole genome shotgun (WGS) entry which is preliminary data.</text>
</comment>
<organism evidence="1">
    <name type="scientific">Brassica cretica</name>
    <name type="common">Mustard</name>
    <dbReference type="NCBI Taxonomy" id="69181"/>
    <lineage>
        <taxon>Eukaryota</taxon>
        <taxon>Viridiplantae</taxon>
        <taxon>Streptophyta</taxon>
        <taxon>Embryophyta</taxon>
        <taxon>Tracheophyta</taxon>
        <taxon>Spermatophyta</taxon>
        <taxon>Magnoliopsida</taxon>
        <taxon>eudicotyledons</taxon>
        <taxon>Gunneridae</taxon>
        <taxon>Pentapetalae</taxon>
        <taxon>rosids</taxon>
        <taxon>malvids</taxon>
        <taxon>Brassicales</taxon>
        <taxon>Brassicaceae</taxon>
        <taxon>Brassiceae</taxon>
        <taxon>Brassica</taxon>
    </lineage>
</organism>
<dbReference type="AlphaFoldDB" id="A0A8S9FPB0"/>
<sequence length="610" mass="66903">MKVLLIGNLPFLGREAGPWTGPMVPFIGDLERSFIGDPGAWILFSTSALPSNPSVFEMRAESGLSPDSSSIGSRVRSSKVKDVVALSESMDSSDSSLDLTAEVEDPKVIIPRNVSPSRREAVIRVPGPNDRVSDFGVDEVPVYEGYFESGFRDRVPSLVAKISETLEISPGQLNPPAWRTLIALQNLGDLQGLVIGVAEVVCSYFVCPLNGAEWRYYLRPRGKEPLVREVLNKEWKRLPAFAVNWTQKFAFMRLPGFSPIWQLEGKLAVLGDFCVGSFRVPQNDGQVDFLGTEPRIPSGETRGTRLLGIRGSESCLEAGRNNTGIFFPNGPCSASLVSLGSTQVGTHSEPRPELGCVIHTRVGADFHFGGSEAIPMAPLKQRERFTLDDGPCSEIREGGLKAIQKKYGIHSSVHMRSPSEFKRAPDGGPGEIAIYEVGGEEDVDDSSALLWGALFDEQGGNIARLPTSVLYDEYHQARTRRGRPFYAPPPHLTKMAPLGMGVGPFPPGNIIGEAPRAGIQQSLLNELFSLRNRVSDMAAQRDLLIQQVRASSRWELMKEWLERRTKHWDPSEEYSQNLFWSIEPTCLADASLRVGPASATESRVSAGPPF</sequence>